<dbReference type="Gene3D" id="3.30.160.60">
    <property type="entry name" value="Classic Zinc Finger"/>
    <property type="match status" value="1"/>
</dbReference>
<comment type="caution">
    <text evidence="2">The sequence shown here is derived from an EMBL/GenBank/DDBJ whole genome shotgun (WGS) entry which is preliminary data.</text>
</comment>
<dbReference type="EMBL" id="JABBWE010000039">
    <property type="protein sequence ID" value="KAG1792074.1"/>
    <property type="molecule type" value="Genomic_DNA"/>
</dbReference>
<feature type="region of interest" description="Disordered" evidence="1">
    <location>
        <begin position="43"/>
        <end position="69"/>
    </location>
</feature>
<organism evidence="2 3">
    <name type="scientific">Suillus plorans</name>
    <dbReference type="NCBI Taxonomy" id="116603"/>
    <lineage>
        <taxon>Eukaryota</taxon>
        <taxon>Fungi</taxon>
        <taxon>Dikarya</taxon>
        <taxon>Basidiomycota</taxon>
        <taxon>Agaricomycotina</taxon>
        <taxon>Agaricomycetes</taxon>
        <taxon>Agaricomycetidae</taxon>
        <taxon>Boletales</taxon>
        <taxon>Suillineae</taxon>
        <taxon>Suillaceae</taxon>
        <taxon>Suillus</taxon>
    </lineage>
</organism>
<evidence type="ECO:0000256" key="1">
    <source>
        <dbReference type="SAM" id="MobiDB-lite"/>
    </source>
</evidence>
<evidence type="ECO:0000313" key="3">
    <source>
        <dbReference type="Proteomes" id="UP000719766"/>
    </source>
</evidence>
<gene>
    <name evidence="2" type="ORF">HD556DRAFT_1444856</name>
</gene>
<evidence type="ECO:0008006" key="4">
    <source>
        <dbReference type="Google" id="ProtNLM"/>
    </source>
</evidence>
<proteinExistence type="predicted"/>
<dbReference type="Proteomes" id="UP000719766">
    <property type="component" value="Unassembled WGS sequence"/>
</dbReference>
<feature type="compositionally biased region" description="Polar residues" evidence="1">
    <location>
        <begin position="52"/>
        <end position="69"/>
    </location>
</feature>
<reference evidence="2" key="1">
    <citation type="journal article" date="2020" name="New Phytol.">
        <title>Comparative genomics reveals dynamic genome evolution in host specialist ectomycorrhizal fungi.</title>
        <authorList>
            <person name="Lofgren L.A."/>
            <person name="Nguyen N.H."/>
            <person name="Vilgalys R."/>
            <person name="Ruytinx J."/>
            <person name="Liao H.L."/>
            <person name="Branco S."/>
            <person name="Kuo A."/>
            <person name="LaButti K."/>
            <person name="Lipzen A."/>
            <person name="Andreopoulos W."/>
            <person name="Pangilinan J."/>
            <person name="Riley R."/>
            <person name="Hundley H."/>
            <person name="Na H."/>
            <person name="Barry K."/>
            <person name="Grigoriev I.V."/>
            <person name="Stajich J.E."/>
            <person name="Kennedy P.G."/>
        </authorList>
    </citation>
    <scope>NUCLEOTIDE SEQUENCE</scope>
    <source>
        <strain evidence="2">S12</strain>
    </source>
</reference>
<dbReference type="GeneID" id="64600608"/>
<sequence>MIKRPRGDVFNFPTLKVFSRIRIRSTSLIAESLQMDSLRVHRRKRHERTMDSSRLQNLSSSWPEQAPDQHSTRLVRQSCLQCLDRLDKLERRVHDEIQEIRSLFKNILENDQSDVTMENSGEYDTIIDSQARLNGFHAIPPSASSHNHGFVPQPVFNGTSFGVTGSLSEGTGSPEDQLPHSTRSFADYVTPQYSMYSEGFPTFGDPRVAKSSSESVDARLDSSPRGTSDSVYKPAARLFAPVVQASQAKDKVKCTRDGCSTLVNKDNLTRHIDEVHEGKIKAVCPGCGQGFKRPNLMKEHILRTGCGRS</sequence>
<dbReference type="RefSeq" id="XP_041158773.1">
    <property type="nucleotide sequence ID" value="XM_041306844.1"/>
</dbReference>
<name>A0A9P7ALN5_9AGAM</name>
<evidence type="ECO:0000313" key="2">
    <source>
        <dbReference type="EMBL" id="KAG1792074.1"/>
    </source>
</evidence>
<keyword evidence="3" id="KW-1185">Reference proteome</keyword>
<accession>A0A9P7ALN5</accession>
<dbReference type="AlphaFoldDB" id="A0A9P7ALN5"/>
<protein>
    <recommendedName>
        <fullName evidence="4">C2H2-type domain-containing protein</fullName>
    </recommendedName>
</protein>
<dbReference type="OrthoDB" id="3994630at2759"/>